<dbReference type="PRINTS" id="PR00260">
    <property type="entry name" value="CHEMTRNSDUCR"/>
</dbReference>
<feature type="transmembrane region" description="Helical" evidence="10">
    <location>
        <begin position="193"/>
        <end position="214"/>
    </location>
</feature>
<organism evidence="12">
    <name type="scientific">Desulfacinum infernum</name>
    <dbReference type="NCBI Taxonomy" id="35837"/>
    <lineage>
        <taxon>Bacteria</taxon>
        <taxon>Pseudomonadati</taxon>
        <taxon>Thermodesulfobacteriota</taxon>
        <taxon>Syntrophobacteria</taxon>
        <taxon>Syntrophobacterales</taxon>
        <taxon>Syntrophobacteraceae</taxon>
        <taxon>Desulfacinum</taxon>
    </lineage>
</organism>
<dbReference type="PANTHER" id="PTHR43531:SF14">
    <property type="entry name" value="METHYL-ACCEPTING CHEMOTAXIS PROTEIN I-RELATED"/>
    <property type="match status" value="1"/>
</dbReference>
<evidence type="ECO:0000256" key="4">
    <source>
        <dbReference type="ARBA" id="ARBA00022692"/>
    </source>
</evidence>
<dbReference type="Gene3D" id="1.10.287.950">
    <property type="entry name" value="Methyl-accepting chemotaxis protein"/>
    <property type="match status" value="1"/>
</dbReference>
<dbReference type="InterPro" id="IPR004010">
    <property type="entry name" value="Double_Cache_2"/>
</dbReference>
<proteinExistence type="inferred from homology"/>
<dbReference type="GO" id="GO:0006935">
    <property type="term" value="P:chemotaxis"/>
    <property type="evidence" value="ECO:0007669"/>
    <property type="project" value="InterPro"/>
</dbReference>
<evidence type="ECO:0000256" key="5">
    <source>
        <dbReference type="ARBA" id="ARBA00022989"/>
    </source>
</evidence>
<evidence type="ECO:0000256" key="8">
    <source>
        <dbReference type="PROSITE-ProRule" id="PRU00284"/>
    </source>
</evidence>
<sequence>MGRAWLKRGKLSTKLVLFGVGGVLAFTGVLAWISFSLESRLMEEKRTATQHVVDVAYSLLEKYAKEAQAGRVTEEAAKKEALDHIRALRYQEKDYFWINDLKPVMIMHPFKPELDGKDLTDFKDPDGKHLFVEFVKVCRDKGAGFVDYLWPKPGFDKPVPKVSYVKLFQSWGWIIGSGIYVDDVKAQANRIRLVFGGIAGGMLLVGLLVTWWIVRSVTRPVYHVVHGLHRGSEQVAAAADQVAQAGQSLADGSSQQAASIEETSSALEELASMTRQNADNAGQANAIVKESARDIDEATAAMNDLTKAIHAISAASEETQKIIRTIDEIAFQTNLLALNAAVEAARAGEAGAGFAVVADEVRNLAMRAADAAKNTAEIIEDTVKKVRECATMVTRANGAFSKMEGGSRRIGELVAEIAAASSEQAEGIDQINKAVSQLDQVVQQNAAHAEETASASSELQHQAERMKRYVAELQSIVGVSAWDVEEELEPSQGKKSRKGNGKAVSAARNGADSPENELPPAVPRKDAGARRKTGKEAFTDF</sequence>
<evidence type="ECO:0000256" key="1">
    <source>
        <dbReference type="ARBA" id="ARBA00004651"/>
    </source>
</evidence>
<dbReference type="PROSITE" id="PS50111">
    <property type="entry name" value="CHEMOTAXIS_TRANSDUC_2"/>
    <property type="match status" value="1"/>
</dbReference>
<feature type="domain" description="Methyl-accepting transducer" evidence="11">
    <location>
        <begin position="231"/>
        <end position="460"/>
    </location>
</feature>
<dbReference type="Gene3D" id="3.30.450.20">
    <property type="entry name" value="PAS domain"/>
    <property type="match status" value="1"/>
</dbReference>
<name>A0A832A8Y2_9BACT</name>
<comment type="caution">
    <text evidence="12">The sequence shown here is derived from an EMBL/GenBank/DDBJ whole genome shotgun (WGS) entry which is preliminary data.</text>
</comment>
<dbReference type="InterPro" id="IPR033480">
    <property type="entry name" value="sCache_2"/>
</dbReference>
<evidence type="ECO:0000256" key="10">
    <source>
        <dbReference type="SAM" id="Phobius"/>
    </source>
</evidence>
<keyword evidence="2" id="KW-1003">Cell membrane</keyword>
<evidence type="ECO:0000256" key="2">
    <source>
        <dbReference type="ARBA" id="ARBA00022475"/>
    </source>
</evidence>
<dbReference type="GO" id="GO:0005886">
    <property type="term" value="C:plasma membrane"/>
    <property type="evidence" value="ECO:0007669"/>
    <property type="project" value="UniProtKB-SubCell"/>
</dbReference>
<dbReference type="GO" id="GO:0007165">
    <property type="term" value="P:signal transduction"/>
    <property type="evidence" value="ECO:0007669"/>
    <property type="project" value="UniProtKB-KW"/>
</dbReference>
<dbReference type="InterPro" id="IPR051310">
    <property type="entry name" value="MCP_chemotaxis"/>
</dbReference>
<evidence type="ECO:0000313" key="12">
    <source>
        <dbReference type="EMBL" id="HFK98825.1"/>
    </source>
</evidence>
<dbReference type="InterPro" id="IPR004089">
    <property type="entry name" value="MCPsignal_dom"/>
</dbReference>
<dbReference type="Pfam" id="PF00015">
    <property type="entry name" value="MCPsignal"/>
    <property type="match status" value="1"/>
</dbReference>
<keyword evidence="3" id="KW-0488">Methylation</keyword>
<dbReference type="SUPFAM" id="SSF58104">
    <property type="entry name" value="Methyl-accepting chemotaxis protein (MCP) signaling domain"/>
    <property type="match status" value="1"/>
</dbReference>
<accession>A0A832A8Y2</accession>
<gene>
    <name evidence="12" type="ORF">ENS06_16055</name>
</gene>
<keyword evidence="8" id="KW-0807">Transducer</keyword>
<reference evidence="12" key="1">
    <citation type="journal article" date="2020" name="mSystems">
        <title>Genome- and Community-Level Interaction Insights into Carbon Utilization and Element Cycling Functions of Hydrothermarchaeota in Hydrothermal Sediment.</title>
        <authorList>
            <person name="Zhou Z."/>
            <person name="Liu Y."/>
            <person name="Xu W."/>
            <person name="Pan J."/>
            <person name="Luo Z.H."/>
            <person name="Li M."/>
        </authorList>
    </citation>
    <scope>NUCLEOTIDE SEQUENCE [LARGE SCALE GENOMIC DNA]</scope>
    <source>
        <strain evidence="12">SpSt-456</strain>
    </source>
</reference>
<dbReference type="EMBL" id="DSTK01000041">
    <property type="protein sequence ID" value="HFK98825.1"/>
    <property type="molecule type" value="Genomic_DNA"/>
</dbReference>
<dbReference type="AlphaFoldDB" id="A0A832A8Y2"/>
<dbReference type="SMART" id="SM00283">
    <property type="entry name" value="MA"/>
    <property type="match status" value="1"/>
</dbReference>
<dbReference type="Pfam" id="PF08269">
    <property type="entry name" value="dCache_2"/>
    <property type="match status" value="1"/>
</dbReference>
<comment type="similarity">
    <text evidence="7">Belongs to the methyl-accepting chemotaxis (MCP) protein family.</text>
</comment>
<feature type="transmembrane region" description="Helical" evidence="10">
    <location>
        <begin position="15"/>
        <end position="37"/>
    </location>
</feature>
<evidence type="ECO:0000256" key="9">
    <source>
        <dbReference type="SAM" id="MobiDB-lite"/>
    </source>
</evidence>
<evidence type="ECO:0000259" key="11">
    <source>
        <dbReference type="PROSITE" id="PS50111"/>
    </source>
</evidence>
<keyword evidence="6 10" id="KW-0472">Membrane</keyword>
<dbReference type="PANTHER" id="PTHR43531">
    <property type="entry name" value="PROTEIN ICFG"/>
    <property type="match status" value="1"/>
</dbReference>
<dbReference type="InterPro" id="IPR004090">
    <property type="entry name" value="Chemotax_Me-accpt_rcpt"/>
</dbReference>
<comment type="subcellular location">
    <subcellularLocation>
        <location evidence="1">Cell membrane</location>
        <topology evidence="1">Multi-pass membrane protein</topology>
    </subcellularLocation>
</comment>
<dbReference type="GO" id="GO:0004888">
    <property type="term" value="F:transmembrane signaling receptor activity"/>
    <property type="evidence" value="ECO:0007669"/>
    <property type="project" value="InterPro"/>
</dbReference>
<keyword evidence="5 10" id="KW-1133">Transmembrane helix</keyword>
<dbReference type="SMART" id="SM01049">
    <property type="entry name" value="Cache_2"/>
    <property type="match status" value="1"/>
</dbReference>
<evidence type="ECO:0000256" key="3">
    <source>
        <dbReference type="ARBA" id="ARBA00022481"/>
    </source>
</evidence>
<keyword evidence="4 10" id="KW-0812">Transmembrane</keyword>
<protein>
    <submittedName>
        <fullName evidence="12">Chemotaxis protein</fullName>
    </submittedName>
</protein>
<feature type="compositionally biased region" description="Basic and acidic residues" evidence="9">
    <location>
        <begin position="523"/>
        <end position="541"/>
    </location>
</feature>
<evidence type="ECO:0000256" key="6">
    <source>
        <dbReference type="ARBA" id="ARBA00023136"/>
    </source>
</evidence>
<feature type="region of interest" description="Disordered" evidence="9">
    <location>
        <begin position="488"/>
        <end position="541"/>
    </location>
</feature>
<evidence type="ECO:0000256" key="7">
    <source>
        <dbReference type="ARBA" id="ARBA00029447"/>
    </source>
</evidence>